<dbReference type="PANTHER" id="PTHR30537:SF3">
    <property type="entry name" value="TRANSCRIPTIONAL REGULATORY PROTEIN"/>
    <property type="match status" value="1"/>
</dbReference>
<dbReference type="Gene3D" id="1.10.10.10">
    <property type="entry name" value="Winged helix-like DNA-binding domain superfamily/Winged helix DNA-binding domain"/>
    <property type="match status" value="1"/>
</dbReference>
<evidence type="ECO:0000256" key="3">
    <source>
        <dbReference type="ARBA" id="ARBA00023125"/>
    </source>
</evidence>
<dbReference type="SUPFAM" id="SSF46785">
    <property type="entry name" value="Winged helix' DNA-binding domain"/>
    <property type="match status" value="1"/>
</dbReference>
<feature type="domain" description="HTH lysR-type" evidence="5">
    <location>
        <begin position="1"/>
        <end position="58"/>
    </location>
</feature>
<dbReference type="EMBL" id="LGAP01000010">
    <property type="protein sequence ID" value="KOF17690.1"/>
    <property type="molecule type" value="Genomic_DNA"/>
</dbReference>
<proteinExistence type="inferred from homology"/>
<protein>
    <submittedName>
        <fullName evidence="6">Transcriptional regulator</fullName>
    </submittedName>
</protein>
<gene>
    <name evidence="6" type="ORF">AC244_16835</name>
</gene>
<evidence type="ECO:0000256" key="1">
    <source>
        <dbReference type="ARBA" id="ARBA00009437"/>
    </source>
</evidence>
<evidence type="ECO:0000259" key="5">
    <source>
        <dbReference type="PROSITE" id="PS50931"/>
    </source>
</evidence>
<dbReference type="PANTHER" id="PTHR30537">
    <property type="entry name" value="HTH-TYPE TRANSCRIPTIONAL REGULATOR"/>
    <property type="match status" value="1"/>
</dbReference>
<dbReference type="InterPro" id="IPR000847">
    <property type="entry name" value="LysR_HTH_N"/>
</dbReference>
<organism evidence="6 7">
    <name type="scientific">Ensifer adhaerens</name>
    <name type="common">Sinorhizobium morelense</name>
    <dbReference type="NCBI Taxonomy" id="106592"/>
    <lineage>
        <taxon>Bacteria</taxon>
        <taxon>Pseudomonadati</taxon>
        <taxon>Pseudomonadota</taxon>
        <taxon>Alphaproteobacteria</taxon>
        <taxon>Hyphomicrobiales</taxon>
        <taxon>Rhizobiaceae</taxon>
        <taxon>Sinorhizobium/Ensifer group</taxon>
        <taxon>Ensifer</taxon>
    </lineage>
</organism>
<dbReference type="InterPro" id="IPR036388">
    <property type="entry name" value="WH-like_DNA-bd_sf"/>
</dbReference>
<evidence type="ECO:0000256" key="2">
    <source>
        <dbReference type="ARBA" id="ARBA00023015"/>
    </source>
</evidence>
<evidence type="ECO:0000256" key="4">
    <source>
        <dbReference type="ARBA" id="ARBA00023163"/>
    </source>
</evidence>
<evidence type="ECO:0000313" key="6">
    <source>
        <dbReference type="EMBL" id="KOF17690.1"/>
    </source>
</evidence>
<dbReference type="Gene3D" id="3.40.190.290">
    <property type="match status" value="1"/>
</dbReference>
<keyword evidence="3" id="KW-0238">DNA-binding</keyword>
<dbReference type="InterPro" id="IPR005119">
    <property type="entry name" value="LysR_subst-bd"/>
</dbReference>
<dbReference type="Pfam" id="PF00126">
    <property type="entry name" value="HTH_1"/>
    <property type="match status" value="1"/>
</dbReference>
<dbReference type="GO" id="GO:0043565">
    <property type="term" value="F:sequence-specific DNA binding"/>
    <property type="evidence" value="ECO:0007669"/>
    <property type="project" value="TreeGrafter"/>
</dbReference>
<comment type="similarity">
    <text evidence="1">Belongs to the LysR transcriptional regulatory family.</text>
</comment>
<name>A0A0L8BT25_ENSAD</name>
<dbReference type="AlphaFoldDB" id="A0A0L8BT25"/>
<dbReference type="GO" id="GO:0003700">
    <property type="term" value="F:DNA-binding transcription factor activity"/>
    <property type="evidence" value="ECO:0007669"/>
    <property type="project" value="InterPro"/>
</dbReference>
<dbReference type="Proteomes" id="UP000037425">
    <property type="component" value="Unassembled WGS sequence"/>
</dbReference>
<dbReference type="PATRIC" id="fig|106592.7.peg.1130"/>
<dbReference type="Pfam" id="PF03466">
    <property type="entry name" value="LysR_substrate"/>
    <property type="match status" value="1"/>
</dbReference>
<comment type="caution">
    <text evidence="6">The sequence shown here is derived from an EMBL/GenBank/DDBJ whole genome shotgun (WGS) entry which is preliminary data.</text>
</comment>
<keyword evidence="2" id="KW-0805">Transcription regulation</keyword>
<dbReference type="InterPro" id="IPR036390">
    <property type="entry name" value="WH_DNA-bd_sf"/>
</dbReference>
<dbReference type="PROSITE" id="PS50931">
    <property type="entry name" value="HTH_LYSR"/>
    <property type="match status" value="1"/>
</dbReference>
<reference evidence="7" key="1">
    <citation type="submission" date="2015-07" db="EMBL/GenBank/DDBJ databases">
        <title>Whole genome sequence of an Ensifer adhaerens strain isolated from a cave pool in the Wind Cave National Park.</title>
        <authorList>
            <person name="Eng W.W.H."/>
            <person name="Gan H.M."/>
            <person name="Barton H.A."/>
            <person name="Savka M.A."/>
        </authorList>
    </citation>
    <scope>NUCLEOTIDE SEQUENCE [LARGE SCALE GENOMIC DNA]</scope>
    <source>
        <strain evidence="7">SD006</strain>
    </source>
</reference>
<accession>A0A0L8BT25</accession>
<sequence>MDWNDLKFFLAVAHAKSLSAAAIQLGVSPSTVSRRIEALEQALQVKLFHARRDGYDLTEAGHGLVPAAERAGAQMRVFERSAQEKDSDLAGPVRIEAPELLGQDLLLPVMVRFMDMYPSIRIELRSSVRPVRLAAEEADIVLRLVRPDHGSYRMKKIGEIGFGLYASDEYIRRNGIPARSEDLHRHRIIGWTEDLHFLTMATWLESVCPGIQPSLRLSSLGAQLSAARSGAGWAVLPDFAAVPAGLLPGLVELPGLASDLWLLTHEQSQSLPRVKLARDYLVEALRGELIGHARDS</sequence>
<evidence type="ECO:0000313" key="7">
    <source>
        <dbReference type="Proteomes" id="UP000037425"/>
    </source>
</evidence>
<dbReference type="OrthoDB" id="9787460at2"/>
<dbReference type="InterPro" id="IPR058163">
    <property type="entry name" value="LysR-type_TF_proteobact-type"/>
</dbReference>
<dbReference type="GO" id="GO:0006351">
    <property type="term" value="P:DNA-templated transcription"/>
    <property type="evidence" value="ECO:0007669"/>
    <property type="project" value="TreeGrafter"/>
</dbReference>
<dbReference type="SUPFAM" id="SSF53850">
    <property type="entry name" value="Periplasmic binding protein-like II"/>
    <property type="match status" value="1"/>
</dbReference>
<keyword evidence="4" id="KW-0804">Transcription</keyword>